<dbReference type="EMBL" id="JADBEC010000001">
    <property type="protein sequence ID" value="MBE1506957.1"/>
    <property type="molecule type" value="Genomic_DNA"/>
</dbReference>
<gene>
    <name evidence="1" type="ORF">H4W29_004138</name>
</gene>
<keyword evidence="2" id="KW-1185">Reference proteome</keyword>
<proteinExistence type="predicted"/>
<dbReference type="Proteomes" id="UP000620262">
    <property type="component" value="Unassembled WGS sequence"/>
</dbReference>
<organism evidence="1 2">
    <name type="scientific">Rhizobium viscosum</name>
    <name type="common">Arthrobacter viscosus</name>
    <dbReference type="NCBI Taxonomy" id="1673"/>
    <lineage>
        <taxon>Bacteria</taxon>
        <taxon>Pseudomonadati</taxon>
        <taxon>Pseudomonadota</taxon>
        <taxon>Alphaproteobacteria</taxon>
        <taxon>Hyphomicrobiales</taxon>
        <taxon>Rhizobiaceae</taxon>
        <taxon>Rhizobium/Agrobacterium group</taxon>
        <taxon>Rhizobium</taxon>
    </lineage>
</organism>
<comment type="caution">
    <text evidence="1">The sequence shown here is derived from an EMBL/GenBank/DDBJ whole genome shotgun (WGS) entry which is preliminary data.</text>
</comment>
<accession>A0ABR9IUS3</accession>
<reference evidence="1 2" key="1">
    <citation type="submission" date="2020-10" db="EMBL/GenBank/DDBJ databases">
        <title>Sequencing the genomes of 1000 actinobacteria strains.</title>
        <authorList>
            <person name="Klenk H.-P."/>
        </authorList>
    </citation>
    <scope>NUCLEOTIDE SEQUENCE [LARGE SCALE GENOMIC DNA]</scope>
    <source>
        <strain evidence="1 2">DSM 7307</strain>
    </source>
</reference>
<evidence type="ECO:0000313" key="2">
    <source>
        <dbReference type="Proteomes" id="UP000620262"/>
    </source>
</evidence>
<protein>
    <submittedName>
        <fullName evidence="1">Uncharacterized protein</fullName>
    </submittedName>
</protein>
<dbReference type="RefSeq" id="WP_281401381.1">
    <property type="nucleotide sequence ID" value="NZ_BAAAVL010000015.1"/>
</dbReference>
<name>A0ABR9IUS3_RHIVS</name>
<evidence type="ECO:0000313" key="1">
    <source>
        <dbReference type="EMBL" id="MBE1506957.1"/>
    </source>
</evidence>
<sequence>MHAHTPFQSLGAKMFDRENIDQVGEFEMVLDTADIDMKLAAADM</sequence>